<evidence type="ECO:0000256" key="12">
    <source>
        <dbReference type="ARBA" id="ARBA00023251"/>
    </source>
</evidence>
<gene>
    <name evidence="14" type="primary">bla</name>
    <name evidence="14" type="ORF">Q0590_22925</name>
</gene>
<comment type="similarity">
    <text evidence="4">Belongs to the metallo-beta-lactamase superfamily. Class-B beta-lactamase family.</text>
</comment>
<accession>A0ABT8RAW8</accession>
<dbReference type="PANTHER" id="PTHR42951">
    <property type="entry name" value="METALLO-BETA-LACTAMASE DOMAIN-CONTAINING"/>
    <property type="match status" value="1"/>
</dbReference>
<dbReference type="GO" id="GO:0008800">
    <property type="term" value="F:beta-lactamase activity"/>
    <property type="evidence" value="ECO:0007669"/>
    <property type="project" value="UniProtKB-EC"/>
</dbReference>
<comment type="catalytic activity">
    <reaction evidence="1">
        <text>a beta-lactam + H2O = a substituted beta-amino acid</text>
        <dbReference type="Rhea" id="RHEA:20401"/>
        <dbReference type="ChEBI" id="CHEBI:15377"/>
        <dbReference type="ChEBI" id="CHEBI:35627"/>
        <dbReference type="ChEBI" id="CHEBI:140347"/>
        <dbReference type="EC" id="3.5.2.6"/>
    </reaction>
</comment>
<evidence type="ECO:0000256" key="6">
    <source>
        <dbReference type="ARBA" id="ARBA00012865"/>
    </source>
</evidence>
<comment type="caution">
    <text evidence="14">The sequence shown here is derived from an EMBL/GenBank/DDBJ whole genome shotgun (WGS) entry which is preliminary data.</text>
</comment>
<dbReference type="Gene3D" id="3.60.15.10">
    <property type="entry name" value="Ribonuclease Z/Hydroxyacylglutathione hydrolase-like"/>
    <property type="match status" value="1"/>
</dbReference>
<organism evidence="14 15">
    <name type="scientific">Rhodocytophaga aerolata</name>
    <dbReference type="NCBI Taxonomy" id="455078"/>
    <lineage>
        <taxon>Bacteria</taxon>
        <taxon>Pseudomonadati</taxon>
        <taxon>Bacteroidota</taxon>
        <taxon>Cytophagia</taxon>
        <taxon>Cytophagales</taxon>
        <taxon>Rhodocytophagaceae</taxon>
        <taxon>Rhodocytophaga</taxon>
    </lineage>
</organism>
<proteinExistence type="inferred from homology"/>
<reference evidence="14" key="1">
    <citation type="submission" date="2023-07" db="EMBL/GenBank/DDBJ databases">
        <title>The genome sequence of Rhodocytophaga aerolata KACC 12507.</title>
        <authorList>
            <person name="Zhang X."/>
        </authorList>
    </citation>
    <scope>NUCLEOTIDE SEQUENCE</scope>
    <source>
        <strain evidence="14">KACC 12507</strain>
    </source>
</reference>
<dbReference type="SUPFAM" id="SSF56281">
    <property type="entry name" value="Metallo-hydrolase/oxidoreductase"/>
    <property type="match status" value="1"/>
</dbReference>
<name>A0ABT8RAW8_9BACT</name>
<keyword evidence="9" id="KW-0574">Periplasm</keyword>
<keyword evidence="15" id="KW-1185">Reference proteome</keyword>
<dbReference type="SMART" id="SM00849">
    <property type="entry name" value="Lactamase_B"/>
    <property type="match status" value="1"/>
</dbReference>
<evidence type="ECO:0000256" key="5">
    <source>
        <dbReference type="ARBA" id="ARBA00011245"/>
    </source>
</evidence>
<dbReference type="EC" id="3.5.2.6" evidence="6"/>
<comment type="subunit">
    <text evidence="5">Monomer.</text>
</comment>
<evidence type="ECO:0000256" key="3">
    <source>
        <dbReference type="ARBA" id="ARBA00004418"/>
    </source>
</evidence>
<dbReference type="NCBIfam" id="NF012229">
    <property type="entry name" value="bla_class_B_core"/>
    <property type="match status" value="1"/>
</dbReference>
<dbReference type="InterPro" id="IPR001018">
    <property type="entry name" value="Beta-lactamase_class-B_CS"/>
</dbReference>
<dbReference type="Proteomes" id="UP001168528">
    <property type="component" value="Unassembled WGS sequence"/>
</dbReference>
<dbReference type="NCBIfam" id="NF012146">
    <property type="entry name" value="blaB-IND-MUS"/>
    <property type="match status" value="1"/>
</dbReference>
<protein>
    <recommendedName>
        <fullName evidence="6">beta-lactamase</fullName>
        <ecNumber evidence="6">3.5.2.6</ecNumber>
    </recommendedName>
</protein>
<evidence type="ECO:0000259" key="13">
    <source>
        <dbReference type="SMART" id="SM00849"/>
    </source>
</evidence>
<dbReference type="PROSITE" id="PS00744">
    <property type="entry name" value="BETA_LACTAMASE_B_2"/>
    <property type="match status" value="1"/>
</dbReference>
<dbReference type="InterPro" id="IPR036866">
    <property type="entry name" value="RibonucZ/Hydroxyglut_hydro"/>
</dbReference>
<evidence type="ECO:0000256" key="1">
    <source>
        <dbReference type="ARBA" id="ARBA00001526"/>
    </source>
</evidence>
<comment type="subcellular location">
    <subcellularLocation>
        <location evidence="3">Periplasm</location>
    </subcellularLocation>
</comment>
<evidence type="ECO:0000256" key="4">
    <source>
        <dbReference type="ARBA" id="ARBA00005250"/>
    </source>
</evidence>
<sequence>MMNLSLFFPFALSLFISFFSTHTLPDKATIPAQPPLVIKRLTGDVYVYTTYNTYKGELFPSNSLYLLTSQGAVLIDTPWDKTQFQPLLDSIQRKHNTKVVLCISTHYHTDRTAGLDYYKQQGIQTYSSKLTYDLCKTHNNPQAANYFRADTTFQVGNHRIQAFYPGEGHSKDNIVVWLPKEKVLYGGCLIKSTETQDMGNLSDANLNAWPATIRNVQKQFPDPSYVIPGHQSWENKKSLAHTLHLLETHTKKK</sequence>
<dbReference type="InterPro" id="IPR050855">
    <property type="entry name" value="NDM-1-like"/>
</dbReference>
<dbReference type="EMBL" id="JAUKPO010000016">
    <property type="protein sequence ID" value="MDO1449149.1"/>
    <property type="molecule type" value="Genomic_DNA"/>
</dbReference>
<dbReference type="InterPro" id="IPR001279">
    <property type="entry name" value="Metallo-B-lactamas"/>
</dbReference>
<dbReference type="PANTHER" id="PTHR42951:SF4">
    <property type="entry name" value="ACYL-COENZYME A THIOESTERASE MBLAC2"/>
    <property type="match status" value="1"/>
</dbReference>
<evidence type="ECO:0000256" key="2">
    <source>
        <dbReference type="ARBA" id="ARBA00001947"/>
    </source>
</evidence>
<keyword evidence="10 14" id="KW-0378">Hydrolase</keyword>
<evidence type="ECO:0000256" key="8">
    <source>
        <dbReference type="ARBA" id="ARBA00022729"/>
    </source>
</evidence>
<keyword evidence="7" id="KW-0479">Metal-binding</keyword>
<evidence type="ECO:0000256" key="11">
    <source>
        <dbReference type="ARBA" id="ARBA00022833"/>
    </source>
</evidence>
<feature type="domain" description="Metallo-beta-lactamase" evidence="13">
    <location>
        <begin position="60"/>
        <end position="230"/>
    </location>
</feature>
<evidence type="ECO:0000256" key="7">
    <source>
        <dbReference type="ARBA" id="ARBA00022723"/>
    </source>
</evidence>
<comment type="cofactor">
    <cofactor evidence="2">
        <name>Zn(2+)</name>
        <dbReference type="ChEBI" id="CHEBI:29105"/>
    </cofactor>
</comment>
<evidence type="ECO:0000313" key="15">
    <source>
        <dbReference type="Proteomes" id="UP001168528"/>
    </source>
</evidence>
<dbReference type="Pfam" id="PF00753">
    <property type="entry name" value="Lactamase_B"/>
    <property type="match status" value="1"/>
</dbReference>
<dbReference type="NCBIfam" id="NF033088">
    <property type="entry name" value="bla_subclass_B1"/>
    <property type="match status" value="1"/>
</dbReference>
<keyword evidence="8" id="KW-0732">Signal</keyword>
<evidence type="ECO:0000256" key="9">
    <source>
        <dbReference type="ARBA" id="ARBA00022764"/>
    </source>
</evidence>
<evidence type="ECO:0000256" key="10">
    <source>
        <dbReference type="ARBA" id="ARBA00022801"/>
    </source>
</evidence>
<evidence type="ECO:0000313" key="14">
    <source>
        <dbReference type="EMBL" id="MDO1449149.1"/>
    </source>
</evidence>
<dbReference type="RefSeq" id="WP_302039950.1">
    <property type="nucleotide sequence ID" value="NZ_JAUKPO010000016.1"/>
</dbReference>
<keyword evidence="11" id="KW-0862">Zinc</keyword>
<keyword evidence="12" id="KW-0046">Antibiotic resistance</keyword>
<dbReference type="InterPro" id="IPR058199">
    <property type="entry name" value="BlaB//VIM/IMP-1"/>
</dbReference>